<evidence type="ECO:0000313" key="2">
    <source>
        <dbReference type="Proteomes" id="UP000373269"/>
    </source>
</evidence>
<dbReference type="Proteomes" id="UP000373269">
    <property type="component" value="Chromosome"/>
</dbReference>
<dbReference type="RefSeq" id="WP_369595005.1">
    <property type="nucleotide sequence ID" value="NZ_CP045835.1"/>
</dbReference>
<protein>
    <submittedName>
        <fullName evidence="1">Uncharacterized protein</fullName>
    </submittedName>
</protein>
<organism evidence="1 2">
    <name type="scientific">Lysinibacillus pakistanensis</name>
    <dbReference type="NCBI Taxonomy" id="759811"/>
    <lineage>
        <taxon>Bacteria</taxon>
        <taxon>Bacillati</taxon>
        <taxon>Bacillota</taxon>
        <taxon>Bacilli</taxon>
        <taxon>Bacillales</taxon>
        <taxon>Bacillaceae</taxon>
        <taxon>Lysinibacillus</taxon>
    </lineage>
</organism>
<name>A0ABX6D7U3_9BACI</name>
<gene>
    <name evidence="1" type="ORF">GDS87_06680</name>
</gene>
<reference evidence="1 2" key="1">
    <citation type="submission" date="2019-11" db="EMBL/GenBank/DDBJ databases">
        <title>Whole Genome Sequencing and Comparative Genomic Analyses of Lysinibacillus pakistanensis LZH-9, a Halotolerant Strain with Excellent COD Removal Capability.</title>
        <authorList>
            <person name="Zhou H."/>
        </authorList>
    </citation>
    <scope>NUCLEOTIDE SEQUENCE [LARGE SCALE GENOMIC DNA]</scope>
    <source>
        <strain evidence="1 2">LZH-9</strain>
    </source>
</reference>
<keyword evidence="2" id="KW-1185">Reference proteome</keyword>
<evidence type="ECO:0000313" key="1">
    <source>
        <dbReference type="EMBL" id="QGG50657.1"/>
    </source>
</evidence>
<sequence length="46" mass="5246">MKKKDELVTELRNNSVELYSFVAENALEDLSDDEMDALVSDIKTII</sequence>
<accession>A0ABX6D7U3</accession>
<dbReference type="EMBL" id="CP045835">
    <property type="protein sequence ID" value="QGG50657.1"/>
    <property type="molecule type" value="Genomic_DNA"/>
</dbReference>
<proteinExistence type="predicted"/>